<feature type="compositionally biased region" description="Low complexity" evidence="9">
    <location>
        <begin position="150"/>
        <end position="172"/>
    </location>
</feature>
<keyword evidence="6" id="KW-0968">Cytoplasmic vesicle</keyword>
<evidence type="ECO:0000256" key="2">
    <source>
        <dbReference type="ARBA" id="ARBA00004613"/>
    </source>
</evidence>
<comment type="similarity">
    <text evidence="8">Belongs to the plant egg cell-secreted peptide family.</text>
</comment>
<keyword evidence="5" id="KW-0278">Fertilization</keyword>
<keyword evidence="4 10" id="KW-0732">Signal</keyword>
<keyword evidence="13" id="KW-1185">Reference proteome</keyword>
<evidence type="ECO:0000313" key="13">
    <source>
        <dbReference type="Proteomes" id="UP001396334"/>
    </source>
</evidence>
<evidence type="ECO:0000256" key="1">
    <source>
        <dbReference type="ARBA" id="ARBA00004541"/>
    </source>
</evidence>
<dbReference type="InterPro" id="IPR008502">
    <property type="entry name" value="Prolamin-like"/>
</dbReference>
<name>A0ABR1ZFI1_9ROSI</name>
<evidence type="ECO:0000256" key="10">
    <source>
        <dbReference type="SAM" id="SignalP"/>
    </source>
</evidence>
<organism evidence="12 13">
    <name type="scientific">Hibiscus sabdariffa</name>
    <name type="common">roselle</name>
    <dbReference type="NCBI Taxonomy" id="183260"/>
    <lineage>
        <taxon>Eukaryota</taxon>
        <taxon>Viridiplantae</taxon>
        <taxon>Streptophyta</taxon>
        <taxon>Embryophyta</taxon>
        <taxon>Tracheophyta</taxon>
        <taxon>Spermatophyta</taxon>
        <taxon>Magnoliopsida</taxon>
        <taxon>eudicotyledons</taxon>
        <taxon>Gunneridae</taxon>
        <taxon>Pentapetalae</taxon>
        <taxon>rosids</taxon>
        <taxon>malvids</taxon>
        <taxon>Malvales</taxon>
        <taxon>Malvaceae</taxon>
        <taxon>Malvoideae</taxon>
        <taxon>Hibiscus</taxon>
    </lineage>
</organism>
<evidence type="ECO:0000256" key="9">
    <source>
        <dbReference type="SAM" id="MobiDB-lite"/>
    </source>
</evidence>
<dbReference type="PANTHER" id="PTHR35293">
    <property type="entry name" value="EGG CELL-SECRETED PROTEIN 1.5"/>
    <property type="match status" value="1"/>
</dbReference>
<dbReference type="EMBL" id="JBBPBN010001231">
    <property type="protein sequence ID" value="KAK8479211.1"/>
    <property type="molecule type" value="Genomic_DNA"/>
</dbReference>
<comment type="caution">
    <text evidence="12">The sequence shown here is derived from an EMBL/GenBank/DDBJ whole genome shotgun (WGS) entry which is preliminary data.</text>
</comment>
<comment type="function">
    <text evidence="7">Involved in the regulation of gamete interactions during the double fertilization and to prevent multiple-pollen tube attraction; mediates the redistribution of the gamete fusogen HAP2/GCS1 to the cell surface after secretion upon sperm arrival.</text>
</comment>
<feature type="domain" description="Prolamin-like" evidence="11">
    <location>
        <begin position="46"/>
        <end position="110"/>
    </location>
</feature>
<evidence type="ECO:0000313" key="12">
    <source>
        <dbReference type="EMBL" id="KAK8479211.1"/>
    </source>
</evidence>
<dbReference type="Pfam" id="PF05617">
    <property type="entry name" value="Prolamin_like"/>
    <property type="match status" value="1"/>
</dbReference>
<evidence type="ECO:0000256" key="7">
    <source>
        <dbReference type="ARBA" id="ARBA00034457"/>
    </source>
</evidence>
<comment type="subcellular location">
    <subcellularLocation>
        <location evidence="1">Cytoplasmic vesicle</location>
    </subcellularLocation>
    <subcellularLocation>
        <location evidence="2">Secreted</location>
    </subcellularLocation>
</comment>
<evidence type="ECO:0000256" key="5">
    <source>
        <dbReference type="ARBA" id="ARBA00023279"/>
    </source>
</evidence>
<dbReference type="PANTHER" id="PTHR35293:SF10">
    <property type="entry name" value="EGG CELL-SECRETED PROTEIN 1.2-RELATED"/>
    <property type="match status" value="1"/>
</dbReference>
<accession>A0ABR1ZFI1</accession>
<evidence type="ECO:0000256" key="4">
    <source>
        <dbReference type="ARBA" id="ARBA00022729"/>
    </source>
</evidence>
<evidence type="ECO:0000256" key="3">
    <source>
        <dbReference type="ARBA" id="ARBA00022525"/>
    </source>
</evidence>
<dbReference type="InterPro" id="IPR044711">
    <property type="entry name" value="EC11-15"/>
</dbReference>
<sequence>MALTHLFQLLVLVCCLLASVASSARQLSSSGHTLGARLDDNRGLGECWDALNELKSCTDEIVVFFVHGQTDIDSECCRAIEVITRNCWSAMLTSLGFTSEEGYILRGYCDASPAVAAPAPAPAPVAAAAAAPPAPVAAAAAAPPAPAPAPVAAAAPPGSGPAAAAPLAASPISPVPAV</sequence>
<proteinExistence type="inferred from homology"/>
<gene>
    <name evidence="12" type="ORF">V6N11_046091</name>
</gene>
<evidence type="ECO:0000256" key="6">
    <source>
        <dbReference type="ARBA" id="ARBA00023329"/>
    </source>
</evidence>
<feature type="signal peptide" evidence="10">
    <location>
        <begin position="1"/>
        <end position="23"/>
    </location>
</feature>
<reference evidence="12 13" key="1">
    <citation type="journal article" date="2024" name="G3 (Bethesda)">
        <title>Genome assembly of Hibiscus sabdariffa L. provides insights into metabolisms of medicinal natural products.</title>
        <authorList>
            <person name="Kim T."/>
        </authorList>
    </citation>
    <scope>NUCLEOTIDE SEQUENCE [LARGE SCALE GENOMIC DNA]</scope>
    <source>
        <strain evidence="12">TK-2024</strain>
        <tissue evidence="12">Old leaves</tissue>
    </source>
</reference>
<keyword evidence="3" id="KW-0964">Secreted</keyword>
<dbReference type="Proteomes" id="UP001396334">
    <property type="component" value="Unassembled WGS sequence"/>
</dbReference>
<feature type="chain" id="PRO_5047403772" description="Prolamin-like domain-containing protein" evidence="10">
    <location>
        <begin position="24"/>
        <end position="178"/>
    </location>
</feature>
<evidence type="ECO:0000259" key="11">
    <source>
        <dbReference type="Pfam" id="PF05617"/>
    </source>
</evidence>
<protein>
    <recommendedName>
        <fullName evidence="11">Prolamin-like domain-containing protein</fullName>
    </recommendedName>
</protein>
<evidence type="ECO:0000256" key="8">
    <source>
        <dbReference type="ARBA" id="ARBA00034484"/>
    </source>
</evidence>
<feature type="region of interest" description="Disordered" evidence="9">
    <location>
        <begin position="140"/>
        <end position="178"/>
    </location>
</feature>